<proteinExistence type="predicted"/>
<gene>
    <name evidence="1" type="ORF">BOLC5T32075H</name>
</gene>
<accession>A0A3P6EX46</accession>
<evidence type="ECO:0000313" key="1">
    <source>
        <dbReference type="EMBL" id="VDD44528.1"/>
    </source>
</evidence>
<sequence length="45" mass="5352">MSVFRLPKDLCDRLTSAMVEFWWSNGANKKKIALVSWQRLCKHKE</sequence>
<name>A0A3P6EX46_BRAOL</name>
<dbReference type="AlphaFoldDB" id="A0A3P6EX46"/>
<organism evidence="1">
    <name type="scientific">Brassica oleracea</name>
    <name type="common">Wild cabbage</name>
    <dbReference type="NCBI Taxonomy" id="3712"/>
    <lineage>
        <taxon>Eukaryota</taxon>
        <taxon>Viridiplantae</taxon>
        <taxon>Streptophyta</taxon>
        <taxon>Embryophyta</taxon>
        <taxon>Tracheophyta</taxon>
        <taxon>Spermatophyta</taxon>
        <taxon>Magnoliopsida</taxon>
        <taxon>eudicotyledons</taxon>
        <taxon>Gunneridae</taxon>
        <taxon>Pentapetalae</taxon>
        <taxon>rosids</taxon>
        <taxon>malvids</taxon>
        <taxon>Brassicales</taxon>
        <taxon>Brassicaceae</taxon>
        <taxon>Brassiceae</taxon>
        <taxon>Brassica</taxon>
    </lineage>
</organism>
<protein>
    <submittedName>
        <fullName evidence="1">Uncharacterized protein</fullName>
    </submittedName>
</protein>
<dbReference type="EMBL" id="LR031877">
    <property type="protein sequence ID" value="VDD44528.1"/>
    <property type="molecule type" value="Genomic_DNA"/>
</dbReference>
<reference evidence="1" key="1">
    <citation type="submission" date="2018-11" db="EMBL/GenBank/DDBJ databases">
        <authorList>
            <consortium name="Genoscope - CEA"/>
            <person name="William W."/>
        </authorList>
    </citation>
    <scope>NUCLEOTIDE SEQUENCE</scope>
</reference>